<dbReference type="SFLD" id="SFLDG01387">
    <property type="entry name" value="BtrN-like_SPASM_domain_contain"/>
    <property type="match status" value="1"/>
</dbReference>
<dbReference type="InterPro" id="IPR034391">
    <property type="entry name" value="AdoMet-like_SPASM_containing"/>
</dbReference>
<keyword evidence="3" id="KW-0949">S-adenosyl-L-methionine</keyword>
<dbReference type="InterPro" id="IPR023885">
    <property type="entry name" value="4Fe4S-binding_SPASM_dom"/>
</dbReference>
<dbReference type="RefSeq" id="WP_105482159.1">
    <property type="nucleotide sequence ID" value="NZ_NIGF01000001.1"/>
</dbReference>
<dbReference type="GO" id="GO:0046872">
    <property type="term" value="F:metal ion binding"/>
    <property type="evidence" value="ECO:0007669"/>
    <property type="project" value="UniProtKB-KW"/>
</dbReference>
<evidence type="ECO:0000313" key="9">
    <source>
        <dbReference type="Proteomes" id="UP000237684"/>
    </source>
</evidence>
<protein>
    <submittedName>
        <fullName evidence="8">Radical SAM superfamily enzyme, MoaA/NifB/PqqE/SkfB family</fullName>
    </submittedName>
</protein>
<dbReference type="SFLD" id="SFLDG01067">
    <property type="entry name" value="SPASM/twitch_domain_containing"/>
    <property type="match status" value="1"/>
</dbReference>
<dbReference type="SFLD" id="SFLDG01386">
    <property type="entry name" value="main_SPASM_domain-containing"/>
    <property type="match status" value="1"/>
</dbReference>
<dbReference type="InterPro" id="IPR007197">
    <property type="entry name" value="rSAM"/>
</dbReference>
<keyword evidence="5" id="KW-0408">Iron</keyword>
<dbReference type="OrthoDB" id="9805809at2"/>
<dbReference type="PANTHER" id="PTHR11228">
    <property type="entry name" value="RADICAL SAM DOMAIN PROTEIN"/>
    <property type="match status" value="1"/>
</dbReference>
<keyword evidence="6" id="KW-0411">Iron-sulfur</keyword>
<feature type="domain" description="Radical SAM core" evidence="7">
    <location>
        <begin position="64"/>
        <end position="288"/>
    </location>
</feature>
<dbReference type="SUPFAM" id="SSF102114">
    <property type="entry name" value="Radical SAM enzymes"/>
    <property type="match status" value="1"/>
</dbReference>
<dbReference type="Proteomes" id="UP000237684">
    <property type="component" value="Unassembled WGS sequence"/>
</dbReference>
<dbReference type="PIRSF" id="PIRSF037420">
    <property type="entry name" value="PQQ_syn_pqqE"/>
    <property type="match status" value="1"/>
</dbReference>
<evidence type="ECO:0000256" key="5">
    <source>
        <dbReference type="ARBA" id="ARBA00023004"/>
    </source>
</evidence>
<evidence type="ECO:0000256" key="6">
    <source>
        <dbReference type="ARBA" id="ARBA00023014"/>
    </source>
</evidence>
<evidence type="ECO:0000259" key="7">
    <source>
        <dbReference type="PROSITE" id="PS51918"/>
    </source>
</evidence>
<evidence type="ECO:0000256" key="1">
    <source>
        <dbReference type="ARBA" id="ARBA00001966"/>
    </source>
</evidence>
<organism evidence="8 9">
    <name type="scientific">Abditibacterium utsteinense</name>
    <dbReference type="NCBI Taxonomy" id="1960156"/>
    <lineage>
        <taxon>Bacteria</taxon>
        <taxon>Pseudomonadati</taxon>
        <taxon>Abditibacteriota</taxon>
        <taxon>Abditibacteriia</taxon>
        <taxon>Abditibacteriales</taxon>
        <taxon>Abditibacteriaceae</taxon>
        <taxon>Abditibacterium</taxon>
    </lineage>
</organism>
<dbReference type="Pfam" id="PF04055">
    <property type="entry name" value="Radical_SAM"/>
    <property type="match status" value="1"/>
</dbReference>
<evidence type="ECO:0000256" key="2">
    <source>
        <dbReference type="ARBA" id="ARBA00022485"/>
    </source>
</evidence>
<dbReference type="CDD" id="cd21109">
    <property type="entry name" value="SPASM"/>
    <property type="match status" value="1"/>
</dbReference>
<dbReference type="InterPro" id="IPR050377">
    <property type="entry name" value="Radical_SAM_PqqE_MftC-like"/>
</dbReference>
<dbReference type="Gene3D" id="3.20.20.70">
    <property type="entry name" value="Aldolase class I"/>
    <property type="match status" value="1"/>
</dbReference>
<gene>
    <name evidence="8" type="ORF">B1R32_101161</name>
</gene>
<dbReference type="EMBL" id="NIGF01000001">
    <property type="protein sequence ID" value="PQV65420.1"/>
    <property type="molecule type" value="Genomic_DNA"/>
</dbReference>
<dbReference type="PROSITE" id="PS51918">
    <property type="entry name" value="RADICAL_SAM"/>
    <property type="match status" value="1"/>
</dbReference>
<keyword evidence="2" id="KW-0004">4Fe-4S</keyword>
<accession>A0A2S8SX87</accession>
<reference evidence="8 9" key="1">
    <citation type="journal article" date="2018" name="Syst. Appl. Microbiol.">
        <title>Abditibacterium utsteinense sp. nov., the first cultivated member of candidate phylum FBP, isolated from ice-free Antarctic soil samples.</title>
        <authorList>
            <person name="Tahon G."/>
            <person name="Tytgat B."/>
            <person name="Lebbe L."/>
            <person name="Carlier A."/>
            <person name="Willems A."/>
        </authorList>
    </citation>
    <scope>NUCLEOTIDE SEQUENCE [LARGE SCALE GENOMIC DNA]</scope>
    <source>
        <strain evidence="8 9">LMG 29911</strain>
    </source>
</reference>
<keyword evidence="9" id="KW-1185">Reference proteome</keyword>
<dbReference type="InterPro" id="IPR017200">
    <property type="entry name" value="PqqE-like"/>
</dbReference>
<dbReference type="CDD" id="cd01335">
    <property type="entry name" value="Radical_SAM"/>
    <property type="match status" value="1"/>
</dbReference>
<dbReference type="InterPro" id="IPR058240">
    <property type="entry name" value="rSAM_sf"/>
</dbReference>
<dbReference type="AlphaFoldDB" id="A0A2S8SX87"/>
<dbReference type="PANTHER" id="PTHR11228:SF7">
    <property type="entry name" value="PQQA PEPTIDE CYCLASE"/>
    <property type="match status" value="1"/>
</dbReference>
<proteinExistence type="predicted"/>
<evidence type="ECO:0000256" key="4">
    <source>
        <dbReference type="ARBA" id="ARBA00022723"/>
    </source>
</evidence>
<evidence type="ECO:0000313" key="8">
    <source>
        <dbReference type="EMBL" id="PQV65420.1"/>
    </source>
</evidence>
<dbReference type="GO" id="GO:0003824">
    <property type="term" value="F:catalytic activity"/>
    <property type="evidence" value="ECO:0007669"/>
    <property type="project" value="InterPro"/>
</dbReference>
<comment type="caution">
    <text evidence="8">The sequence shown here is derived from an EMBL/GenBank/DDBJ whole genome shotgun (WGS) entry which is preliminary data.</text>
</comment>
<keyword evidence="4" id="KW-0479">Metal-binding</keyword>
<dbReference type="GO" id="GO:0051539">
    <property type="term" value="F:4 iron, 4 sulfur cluster binding"/>
    <property type="evidence" value="ECO:0007669"/>
    <property type="project" value="UniProtKB-KW"/>
</dbReference>
<evidence type="ECO:0000256" key="3">
    <source>
        <dbReference type="ARBA" id="ARBA00022691"/>
    </source>
</evidence>
<dbReference type="InterPro" id="IPR013785">
    <property type="entry name" value="Aldolase_TIM"/>
</dbReference>
<sequence>MGQSTVHWMDEVGRGVGKVGHFLQREGLESAGGHLASFLPWYLKNRVRNVALPFEQNVWGRVDGRSQMPRFITIKPTFRCNLRCGFCRYVVNGQVFGKSDYFLDNEWLDLIDEVAPHKPYISITGGEPLLYPRIGELLERIASHGLYATMVTNATLLERKAEELMEAPPKIIQISIDGPKDTHDEMRAVNGTFDKAEAGLAKLMELKKRKKSASPLVVINSVISGRNYKGMPEMAKVAEKLGANVLNFQHFWFMTPSMLDAHNNQWGECFPVTEEEIGTTQTEGVNVDELWDIMKHVEKTAKIPVTFYPGLSKEELEIYYNKPEQAVRSRTPGCAWLQTAIFPNGDVSPCFDHVVGNIRESSFMDIWQGEKFRAHRMRLAQHGPYSLCSRCCVYYRYD</sequence>
<dbReference type="SFLD" id="SFLDS00029">
    <property type="entry name" value="Radical_SAM"/>
    <property type="match status" value="1"/>
</dbReference>
<comment type="cofactor">
    <cofactor evidence="1">
        <name>[4Fe-4S] cluster</name>
        <dbReference type="ChEBI" id="CHEBI:49883"/>
    </cofactor>
</comment>
<dbReference type="InParanoid" id="A0A2S8SX87"/>
<dbReference type="Pfam" id="PF13186">
    <property type="entry name" value="SPASM"/>
    <property type="match status" value="1"/>
</dbReference>
<name>A0A2S8SX87_9BACT</name>